<dbReference type="RefSeq" id="WP_317745247.1">
    <property type="nucleotide sequence ID" value="NZ_JAWLUP010000149.1"/>
</dbReference>
<evidence type="ECO:0000313" key="7">
    <source>
        <dbReference type="EMBL" id="MDV7268346.1"/>
    </source>
</evidence>
<dbReference type="EMBL" id="JAWLUP010000149">
    <property type="protein sequence ID" value="MDV7268346.1"/>
    <property type="molecule type" value="Genomic_DNA"/>
</dbReference>
<dbReference type="PANTHER" id="PTHR46743:SF2">
    <property type="entry name" value="TEICHOIC ACIDS EXPORT ATP-BINDING PROTEIN TAGH"/>
    <property type="match status" value="1"/>
</dbReference>
<name>A0AAE4V3M8_9NOCA</name>
<keyword evidence="2" id="KW-0813">Transport</keyword>
<dbReference type="SUPFAM" id="SSF52540">
    <property type="entry name" value="P-loop containing nucleoside triphosphate hydrolases"/>
    <property type="match status" value="1"/>
</dbReference>
<organism evidence="7 8">
    <name type="scientific">Rhodococcus oxybenzonivorans</name>
    <dbReference type="NCBI Taxonomy" id="1990687"/>
    <lineage>
        <taxon>Bacteria</taxon>
        <taxon>Bacillati</taxon>
        <taxon>Actinomycetota</taxon>
        <taxon>Actinomycetes</taxon>
        <taxon>Mycobacteriales</taxon>
        <taxon>Nocardiaceae</taxon>
        <taxon>Rhodococcus</taxon>
    </lineage>
</organism>
<evidence type="ECO:0000259" key="6">
    <source>
        <dbReference type="PROSITE" id="PS50893"/>
    </source>
</evidence>
<dbReference type="GO" id="GO:0016887">
    <property type="term" value="F:ATP hydrolysis activity"/>
    <property type="evidence" value="ECO:0007669"/>
    <property type="project" value="InterPro"/>
</dbReference>
<dbReference type="InterPro" id="IPR027417">
    <property type="entry name" value="P-loop_NTPase"/>
</dbReference>
<sequence length="313" mass="33804">MTEHVSIETRDACVDFPIFDAKSRSLKKAFLGKAGGSIGRNSSDVVVVEALRDITLSLKEGDRIGLVGHNGAGKSTLLRLLSGIYEPTRGSASIRGRVAPVFDLGVGMDPEISGYENIIIRGLFLGQTRKQMLAKMDEIAEFTELGEYLSMPLRTYSTGMRVRVAMGVVTSIDPEILLLDEGIGAVDAEFMKKARVRLQALVERSGILVFASHSNEFLAQLCDTAMWIDHGRIRQQGGIEDVVRAYEGDDAADHVRHVIYELEREKAGLTAHSRSYERDAGSAGPNERPVRTGTSAGTSTSTGTGTGTEAESA</sequence>
<dbReference type="InterPro" id="IPR003439">
    <property type="entry name" value="ABC_transporter-like_ATP-bd"/>
</dbReference>
<keyword evidence="4 7" id="KW-0067">ATP-binding</keyword>
<comment type="similarity">
    <text evidence="1">Belongs to the ABC transporter superfamily.</text>
</comment>
<protein>
    <submittedName>
        <fullName evidence="7">ABC transporter ATP-binding protein</fullName>
    </submittedName>
</protein>
<comment type="caution">
    <text evidence="7">The sequence shown here is derived from an EMBL/GenBank/DDBJ whole genome shotgun (WGS) entry which is preliminary data.</text>
</comment>
<evidence type="ECO:0000256" key="4">
    <source>
        <dbReference type="ARBA" id="ARBA00022840"/>
    </source>
</evidence>
<evidence type="ECO:0000256" key="2">
    <source>
        <dbReference type="ARBA" id="ARBA00022448"/>
    </source>
</evidence>
<reference evidence="7" key="1">
    <citation type="submission" date="2023-10" db="EMBL/GenBank/DDBJ databases">
        <title>Development of a sustainable strategy for remediation of hydrocarbon-contaminated territories based on the waste exchange concept.</title>
        <authorList>
            <person name="Krivoruchko A."/>
        </authorList>
    </citation>
    <scope>NUCLEOTIDE SEQUENCE</scope>
    <source>
        <strain evidence="7">IEGM 68</strain>
    </source>
</reference>
<dbReference type="Pfam" id="PF00005">
    <property type="entry name" value="ABC_tran"/>
    <property type="match status" value="1"/>
</dbReference>
<dbReference type="GO" id="GO:0005524">
    <property type="term" value="F:ATP binding"/>
    <property type="evidence" value="ECO:0007669"/>
    <property type="project" value="UniProtKB-KW"/>
</dbReference>
<feature type="region of interest" description="Disordered" evidence="5">
    <location>
        <begin position="270"/>
        <end position="313"/>
    </location>
</feature>
<accession>A0AAE4V3M8</accession>
<evidence type="ECO:0000313" key="8">
    <source>
        <dbReference type="Proteomes" id="UP001185863"/>
    </source>
</evidence>
<dbReference type="GO" id="GO:0140359">
    <property type="term" value="F:ABC-type transporter activity"/>
    <property type="evidence" value="ECO:0007669"/>
    <property type="project" value="InterPro"/>
</dbReference>
<evidence type="ECO:0000256" key="3">
    <source>
        <dbReference type="ARBA" id="ARBA00022741"/>
    </source>
</evidence>
<dbReference type="SMART" id="SM00382">
    <property type="entry name" value="AAA"/>
    <property type="match status" value="1"/>
</dbReference>
<gene>
    <name evidence="7" type="ORF">R4315_27900</name>
</gene>
<keyword evidence="3" id="KW-0547">Nucleotide-binding</keyword>
<dbReference type="CDD" id="cd03220">
    <property type="entry name" value="ABC_KpsT_Wzt"/>
    <property type="match status" value="1"/>
</dbReference>
<dbReference type="PROSITE" id="PS50893">
    <property type="entry name" value="ABC_TRANSPORTER_2"/>
    <property type="match status" value="1"/>
</dbReference>
<dbReference type="InterPro" id="IPR003593">
    <property type="entry name" value="AAA+_ATPase"/>
</dbReference>
<dbReference type="AlphaFoldDB" id="A0AAE4V3M8"/>
<dbReference type="PANTHER" id="PTHR46743">
    <property type="entry name" value="TEICHOIC ACIDS EXPORT ATP-BINDING PROTEIN TAGH"/>
    <property type="match status" value="1"/>
</dbReference>
<dbReference type="Proteomes" id="UP001185863">
    <property type="component" value="Unassembled WGS sequence"/>
</dbReference>
<dbReference type="InterPro" id="IPR050683">
    <property type="entry name" value="Bact_Polysacc_Export_ATP-bd"/>
</dbReference>
<dbReference type="FunFam" id="3.40.50.300:FF:001260">
    <property type="entry name" value="Putative ABC transporter ATP-binding component"/>
    <property type="match status" value="1"/>
</dbReference>
<feature type="compositionally biased region" description="Low complexity" evidence="5">
    <location>
        <begin position="292"/>
        <end position="313"/>
    </location>
</feature>
<proteinExistence type="inferred from homology"/>
<dbReference type="Gene3D" id="3.40.50.300">
    <property type="entry name" value="P-loop containing nucleotide triphosphate hydrolases"/>
    <property type="match status" value="1"/>
</dbReference>
<evidence type="ECO:0000256" key="1">
    <source>
        <dbReference type="ARBA" id="ARBA00005417"/>
    </source>
</evidence>
<evidence type="ECO:0000256" key="5">
    <source>
        <dbReference type="SAM" id="MobiDB-lite"/>
    </source>
</evidence>
<dbReference type="GO" id="GO:0016020">
    <property type="term" value="C:membrane"/>
    <property type="evidence" value="ECO:0007669"/>
    <property type="project" value="InterPro"/>
</dbReference>
<feature type="domain" description="ABC transporter" evidence="6">
    <location>
        <begin position="26"/>
        <end position="255"/>
    </location>
</feature>
<dbReference type="InterPro" id="IPR015860">
    <property type="entry name" value="ABC_transpr_TagH-like"/>
</dbReference>